<dbReference type="SUPFAM" id="SSF51261">
    <property type="entry name" value="Duplicated hybrid motif"/>
    <property type="match status" value="1"/>
</dbReference>
<dbReference type="InterPro" id="IPR011055">
    <property type="entry name" value="Dup_hybrid_motif"/>
</dbReference>
<gene>
    <name evidence="2" type="ORF">GCM10011511_33020</name>
</gene>
<reference evidence="2" key="2">
    <citation type="submission" date="2020-09" db="EMBL/GenBank/DDBJ databases">
        <authorList>
            <person name="Sun Q."/>
            <person name="Zhou Y."/>
        </authorList>
    </citation>
    <scope>NUCLEOTIDE SEQUENCE</scope>
    <source>
        <strain evidence="2">CGMCC 1.15448</strain>
    </source>
</reference>
<dbReference type="AlphaFoldDB" id="A0A8J2UEU6"/>
<evidence type="ECO:0000313" key="3">
    <source>
        <dbReference type="Proteomes" id="UP000607559"/>
    </source>
</evidence>
<organism evidence="2 3">
    <name type="scientific">Puia dinghuensis</name>
    <dbReference type="NCBI Taxonomy" id="1792502"/>
    <lineage>
        <taxon>Bacteria</taxon>
        <taxon>Pseudomonadati</taxon>
        <taxon>Bacteroidota</taxon>
        <taxon>Chitinophagia</taxon>
        <taxon>Chitinophagales</taxon>
        <taxon>Chitinophagaceae</taxon>
        <taxon>Puia</taxon>
    </lineage>
</organism>
<comment type="caution">
    <text evidence="2">The sequence shown here is derived from an EMBL/GenBank/DDBJ whole genome shotgun (WGS) entry which is preliminary data.</text>
</comment>
<reference evidence="2" key="1">
    <citation type="journal article" date="2014" name="Int. J. Syst. Evol. Microbiol.">
        <title>Complete genome sequence of Corynebacterium casei LMG S-19264T (=DSM 44701T), isolated from a smear-ripened cheese.</title>
        <authorList>
            <consortium name="US DOE Joint Genome Institute (JGI-PGF)"/>
            <person name="Walter F."/>
            <person name="Albersmeier A."/>
            <person name="Kalinowski J."/>
            <person name="Ruckert C."/>
        </authorList>
    </citation>
    <scope>NUCLEOTIDE SEQUENCE</scope>
    <source>
        <strain evidence="2">CGMCC 1.15448</strain>
    </source>
</reference>
<dbReference type="Proteomes" id="UP000607559">
    <property type="component" value="Unassembled WGS sequence"/>
</dbReference>
<feature type="domain" description="M23ase beta-sheet core" evidence="1">
    <location>
        <begin position="107"/>
        <end position="205"/>
    </location>
</feature>
<dbReference type="PANTHER" id="PTHR21666:SF270">
    <property type="entry name" value="MUREIN HYDROLASE ACTIVATOR ENVC"/>
    <property type="match status" value="1"/>
</dbReference>
<dbReference type="Gene3D" id="2.70.70.10">
    <property type="entry name" value="Glucose Permease (Domain IIA)"/>
    <property type="match status" value="1"/>
</dbReference>
<dbReference type="GO" id="GO:0004222">
    <property type="term" value="F:metalloendopeptidase activity"/>
    <property type="evidence" value="ECO:0007669"/>
    <property type="project" value="TreeGrafter"/>
</dbReference>
<dbReference type="PANTHER" id="PTHR21666">
    <property type="entry name" value="PEPTIDASE-RELATED"/>
    <property type="match status" value="1"/>
</dbReference>
<sequence length="242" mass="27230">MPSLTAILERHRADFHPVVPFDAGRDRLYPFDFTEDNTELSPTTIASTEHFAGYINATLQRHKARYGIGGYGEHRTLYARSSHFNRPLVAGSETPRLDPGESEPRRLHLGVDIWGPAGTKVMAPLDGIVHSFAFNNNDSDYGSTIILTHQLDGVGFHTLYGHLSLNSLKNLYEGKNITKGEVIGEFGMRFENGNWPPHLHFQIIADMQGWKGDYPGVCRFSERQQWLDNCPDPNIILQLAGW</sequence>
<evidence type="ECO:0000313" key="2">
    <source>
        <dbReference type="EMBL" id="GGB06941.1"/>
    </source>
</evidence>
<dbReference type="InterPro" id="IPR016047">
    <property type="entry name" value="M23ase_b-sheet_dom"/>
</dbReference>
<dbReference type="RefSeq" id="WP_188933577.1">
    <property type="nucleotide sequence ID" value="NZ_BMJC01000003.1"/>
</dbReference>
<name>A0A8J2UEU6_9BACT</name>
<dbReference type="Pfam" id="PF01551">
    <property type="entry name" value="Peptidase_M23"/>
    <property type="match status" value="1"/>
</dbReference>
<keyword evidence="3" id="KW-1185">Reference proteome</keyword>
<proteinExistence type="predicted"/>
<evidence type="ECO:0000259" key="1">
    <source>
        <dbReference type="Pfam" id="PF01551"/>
    </source>
</evidence>
<protein>
    <recommendedName>
        <fullName evidence="1">M23ase beta-sheet core domain-containing protein</fullName>
    </recommendedName>
</protein>
<accession>A0A8J2UEU6</accession>
<dbReference type="EMBL" id="BMJC01000003">
    <property type="protein sequence ID" value="GGB06941.1"/>
    <property type="molecule type" value="Genomic_DNA"/>
</dbReference>
<dbReference type="CDD" id="cd12797">
    <property type="entry name" value="M23_peptidase"/>
    <property type="match status" value="1"/>
</dbReference>
<dbReference type="InterPro" id="IPR050570">
    <property type="entry name" value="Cell_wall_metabolism_enzyme"/>
</dbReference>